<dbReference type="InterPro" id="IPR015422">
    <property type="entry name" value="PyrdxlP-dep_Trfase_small"/>
</dbReference>
<dbReference type="GO" id="GO:0000271">
    <property type="term" value="P:polysaccharide biosynthetic process"/>
    <property type="evidence" value="ECO:0007669"/>
    <property type="project" value="TreeGrafter"/>
</dbReference>
<dbReference type="InterPro" id="IPR015421">
    <property type="entry name" value="PyrdxlP-dep_Trfase_major"/>
</dbReference>
<comment type="similarity">
    <text evidence="5">Belongs to the DegT/DnrJ/EryC1 family. L-glutamine:2-deoxy-scyllo-inosose/scyllo-inosose aminotransferase subfamily.</text>
</comment>
<dbReference type="Gene3D" id="3.90.1150.10">
    <property type="entry name" value="Aspartate Aminotransferase, domain 1"/>
    <property type="match status" value="1"/>
</dbReference>
<keyword evidence="8" id="KW-1185">Reference proteome</keyword>
<evidence type="ECO:0000256" key="1">
    <source>
        <dbReference type="ARBA" id="ARBA00001933"/>
    </source>
</evidence>
<dbReference type="EC" id="2.6.1.87" evidence="7"/>
<keyword evidence="4 6" id="KW-0663">Pyridoxal phosphate</keyword>
<dbReference type="SUPFAM" id="SSF53383">
    <property type="entry name" value="PLP-dependent transferases"/>
    <property type="match status" value="1"/>
</dbReference>
<dbReference type="GO" id="GO:0099620">
    <property type="term" value="F:UDP-4-amino-4-deoxy-L-arabinose aminotransferase"/>
    <property type="evidence" value="ECO:0007669"/>
    <property type="project" value="UniProtKB-EC"/>
</dbReference>
<evidence type="ECO:0000256" key="5">
    <source>
        <dbReference type="ARBA" id="ARBA00038398"/>
    </source>
</evidence>
<accession>A0A7K0CHG7</accession>
<keyword evidence="3 7" id="KW-0808">Transferase</keyword>
<comment type="caution">
    <text evidence="7">The sequence shown here is derived from an EMBL/GenBank/DDBJ whole genome shotgun (WGS) entry which is preliminary data.</text>
</comment>
<keyword evidence="2 7" id="KW-0032">Aminotransferase</keyword>
<dbReference type="GO" id="GO:0030170">
    <property type="term" value="F:pyridoxal phosphate binding"/>
    <property type="evidence" value="ECO:0007669"/>
    <property type="project" value="TreeGrafter"/>
</dbReference>
<evidence type="ECO:0000313" key="7">
    <source>
        <dbReference type="EMBL" id="MQY12856.1"/>
    </source>
</evidence>
<dbReference type="RefSeq" id="WP_323377933.1">
    <property type="nucleotide sequence ID" value="NZ_WEGJ01000009.1"/>
</dbReference>
<evidence type="ECO:0000256" key="4">
    <source>
        <dbReference type="ARBA" id="ARBA00022898"/>
    </source>
</evidence>
<evidence type="ECO:0000256" key="6">
    <source>
        <dbReference type="RuleBase" id="RU004508"/>
    </source>
</evidence>
<comment type="cofactor">
    <cofactor evidence="1">
        <name>pyridoxal 5'-phosphate</name>
        <dbReference type="ChEBI" id="CHEBI:597326"/>
    </cofactor>
</comment>
<gene>
    <name evidence="7" type="primary">arnB_1</name>
    <name evidence="7" type="ORF">SRB5_29950</name>
</gene>
<reference evidence="7 8" key="1">
    <citation type="submission" date="2019-10" db="EMBL/GenBank/DDBJ databases">
        <title>Streptomyces smaragdinus sp. nov. and Streptomyces fabii sp. nov., isolated from the gut of fungus growing-termite Macrotermes natalensis.</title>
        <authorList>
            <person name="Schwitalla J."/>
            <person name="Benndorf R."/>
            <person name="Martin K."/>
            <person name="De Beer W."/>
            <person name="Kaster A.-K."/>
            <person name="Vollmers J."/>
            <person name="Poulsen M."/>
            <person name="Beemelmanns C."/>
        </authorList>
    </citation>
    <scope>NUCLEOTIDE SEQUENCE [LARGE SCALE GENOMIC DNA]</scope>
    <source>
        <strain evidence="7 8">RB5</strain>
    </source>
</reference>
<dbReference type="PANTHER" id="PTHR30244:SF34">
    <property type="entry name" value="DTDP-4-AMINO-4,6-DIDEOXYGALACTOSE TRANSAMINASE"/>
    <property type="match status" value="1"/>
</dbReference>
<dbReference type="PANTHER" id="PTHR30244">
    <property type="entry name" value="TRANSAMINASE"/>
    <property type="match status" value="1"/>
</dbReference>
<name>A0A7K0CHG7_9ACTN</name>
<organism evidence="7 8">
    <name type="scientific">Streptomyces smaragdinus</name>
    <dbReference type="NCBI Taxonomy" id="2585196"/>
    <lineage>
        <taxon>Bacteria</taxon>
        <taxon>Bacillati</taxon>
        <taxon>Actinomycetota</taxon>
        <taxon>Actinomycetes</taxon>
        <taxon>Kitasatosporales</taxon>
        <taxon>Streptomycetaceae</taxon>
        <taxon>Streptomyces</taxon>
    </lineage>
</organism>
<sequence length="463" mass="49141">MTGRQADRLAMLGGRRAVPKELRIAPWPRVTGEDEAAVMRALASGRFTAAAAGEREIPGLEREWAEFTGTRHAIAVSNGTAALSLALAALGVEPGDEVVVPALSFVATAAAPLHLLAVPVFADIDPVTYNMTAAAFEAVITPRTKAVVVVHLHGLPADLDEIGAIAARHGIAVVEDAAQAHGAEYRGRRVGSIGAINTFSLNVSKNLATCGEGGLITTDDDALATRTTMLRQFGELIEGRGSRSYVSHLLGWNNKPAALQAAFTRSQLERFGTEAKQRDANVRRLLARAAALPGFVAPSAPADRTHAWHILRFRVDPTAFGLAPELAGPLRAVVQRALRAEGVPAAPYQLMPLPAQPVFRDRSGFGGLPWSLHGTPEVPCGPEGFPAAYQVLDESFALQKAHLHPDAGPLLDRYADAFEKVWERRADLLGIAAALEHTPPWEEAGRIAAAEWDAAFAGGGETE</sequence>
<evidence type="ECO:0000313" key="8">
    <source>
        <dbReference type="Proteomes" id="UP000466345"/>
    </source>
</evidence>
<dbReference type="InterPro" id="IPR000653">
    <property type="entry name" value="DegT/StrS_aminotransferase"/>
</dbReference>
<dbReference type="Pfam" id="PF01041">
    <property type="entry name" value="DegT_DnrJ_EryC1"/>
    <property type="match status" value="1"/>
</dbReference>
<dbReference type="Proteomes" id="UP000466345">
    <property type="component" value="Unassembled WGS sequence"/>
</dbReference>
<protein>
    <submittedName>
        <fullName evidence="7">UDP-4-amino-4-deoxy-L-arabinose--oxoglutarate aminotransferase</fullName>
        <ecNumber evidence="7">2.6.1.87</ecNumber>
    </submittedName>
</protein>
<dbReference type="AlphaFoldDB" id="A0A7K0CHG7"/>
<evidence type="ECO:0000256" key="3">
    <source>
        <dbReference type="ARBA" id="ARBA00022679"/>
    </source>
</evidence>
<dbReference type="Gene3D" id="3.40.640.10">
    <property type="entry name" value="Type I PLP-dependent aspartate aminotransferase-like (Major domain)"/>
    <property type="match status" value="1"/>
</dbReference>
<proteinExistence type="inferred from homology"/>
<evidence type="ECO:0000256" key="2">
    <source>
        <dbReference type="ARBA" id="ARBA00022576"/>
    </source>
</evidence>
<dbReference type="CDD" id="cd00616">
    <property type="entry name" value="AHBA_syn"/>
    <property type="match status" value="1"/>
</dbReference>
<dbReference type="InterPro" id="IPR015424">
    <property type="entry name" value="PyrdxlP-dep_Trfase"/>
</dbReference>
<dbReference type="EMBL" id="WEGJ01000009">
    <property type="protein sequence ID" value="MQY12856.1"/>
    <property type="molecule type" value="Genomic_DNA"/>
</dbReference>